<comment type="caution">
    <text evidence="3">The sequence shown here is derived from an EMBL/GenBank/DDBJ whole genome shotgun (WGS) entry which is preliminary data.</text>
</comment>
<dbReference type="SUPFAM" id="SSF52540">
    <property type="entry name" value="P-loop containing nucleoside triphosphate hydrolases"/>
    <property type="match status" value="1"/>
</dbReference>
<dbReference type="PANTHER" id="PTHR46312:SF2">
    <property type="entry name" value="NUCLEOTIDE-BINDING OLIGOMERIZATION DOMAIN-CONTAINING PROTEIN 2-LIKE"/>
    <property type="match status" value="1"/>
</dbReference>
<evidence type="ECO:0000259" key="2">
    <source>
        <dbReference type="PROSITE" id="PS50837"/>
    </source>
</evidence>
<dbReference type="Gene3D" id="3.40.50.300">
    <property type="entry name" value="P-loop containing nucleotide triphosphate hydrolases"/>
    <property type="match status" value="1"/>
</dbReference>
<evidence type="ECO:0000256" key="1">
    <source>
        <dbReference type="PROSITE-ProRule" id="PRU00103"/>
    </source>
</evidence>
<dbReference type="PANTHER" id="PTHR46312">
    <property type="entry name" value="NACHT DOMAIN-CONTAINING PROTEIN"/>
    <property type="match status" value="1"/>
</dbReference>
<dbReference type="Pfam" id="PF05729">
    <property type="entry name" value="NACHT"/>
    <property type="match status" value="1"/>
</dbReference>
<reference evidence="3" key="1">
    <citation type="submission" date="2021-02" db="EMBL/GenBank/DDBJ databases">
        <authorList>
            <person name="Nowell W R."/>
        </authorList>
    </citation>
    <scope>NUCLEOTIDE SEQUENCE</scope>
</reference>
<dbReference type="InterPro" id="IPR007111">
    <property type="entry name" value="NACHT_NTPase"/>
</dbReference>
<dbReference type="InterPro" id="IPR004155">
    <property type="entry name" value="PBS_lyase_HEAT"/>
</dbReference>
<dbReference type="InterPro" id="IPR021133">
    <property type="entry name" value="HEAT_type_2"/>
</dbReference>
<dbReference type="Pfam" id="PF13646">
    <property type="entry name" value="HEAT_2"/>
    <property type="match status" value="1"/>
</dbReference>
<dbReference type="InterPro" id="IPR027417">
    <property type="entry name" value="P-loop_NTPase"/>
</dbReference>
<dbReference type="EMBL" id="CAJOBC010005437">
    <property type="protein sequence ID" value="CAF3863753.1"/>
    <property type="molecule type" value="Genomic_DNA"/>
</dbReference>
<dbReference type="SMART" id="SM00567">
    <property type="entry name" value="EZ_HEAT"/>
    <property type="match status" value="2"/>
</dbReference>
<feature type="repeat" description="HEAT" evidence="1">
    <location>
        <begin position="741"/>
        <end position="779"/>
    </location>
</feature>
<dbReference type="Proteomes" id="UP000663829">
    <property type="component" value="Unassembled WGS sequence"/>
</dbReference>
<dbReference type="EMBL" id="CAJNOQ010005437">
    <property type="protein sequence ID" value="CAF1098694.1"/>
    <property type="molecule type" value="Genomic_DNA"/>
</dbReference>
<dbReference type="Proteomes" id="UP000681722">
    <property type="component" value="Unassembled WGS sequence"/>
</dbReference>
<feature type="domain" description="NACHT" evidence="2">
    <location>
        <begin position="197"/>
        <end position="305"/>
    </location>
</feature>
<dbReference type="InterPro" id="IPR011989">
    <property type="entry name" value="ARM-like"/>
</dbReference>
<sequence length="833" mass="95937">MPLRISPRANITEGIQTIVDAIQIIRANQQAYLKLEEKLKRFNYILQNTENQLEAKPSVNDILTQLNRTKQSAEKFLSQYNGLDCFDRNTLYDLIKTDLGLLNKNLTQDVINTLLCGYVEIPQNKLEAHIDVRNEDTQKLEKKSYTMSDFDLLFNPIREYYRKTFSRIERLVNRGKDYSIDNAYINLSIQLFNDNRKRLLVLGRAGIGKTTFCQYIAYQWARGKLFQQFRCILWIRFRFLNATRYPKKPNNEQYTLTDIVEKECFPNKLTDDGLSVLRFILGEVRQAVSTTSSTILLLLDGYDELKICEHLQNLIDPLMKSPYQILTSRPYNTNSLKYDAQMEIIGFRNENIEKYTNNYFTPHEPQKFKQLLTFLKSRSNIYGIGHIPITLELICSAYREENKQDTITHGTTITITSVYSMIIEWLYRTYLEKFDNCDSSHLILKDKSEVVEDCSDILDVIANIAFKAMKKRSLILDKTLIEKELRNVYPKRPSEMLKKLLNIGVVKSLTTHHESTDVEAAKDYYFLHLSFQELFAARYLVNALQDPKGQYYQEAVNFIQCEKYNQRYLLVFSFTSGLLSANDSLSLSCLETFWQAMTSVPLDLIGPRHMQLVIRCLEEAGTDARIPQRALWMQHISKWLQCAANDNDGDRLFSWLIRSLQQSPLVLRERIIVNTLKDLLQNKDHDVRQKMSKIILHLDVNGDLSDLKIELLAALSDENTHFRRNEAAALRKLGNAATPDVIKGLLALLSDENSDVRRAAAEALRQIGGSAATPDVIKRLLAILDDGNACVRQSAAKGSDELFRAIIEAFADERRSLVLPCMLPDCDVSQPKL</sequence>
<accession>A0A814P407</accession>
<protein>
    <recommendedName>
        <fullName evidence="2">NACHT domain-containing protein</fullName>
    </recommendedName>
</protein>
<gene>
    <name evidence="3" type="ORF">GPM918_LOCUS18634</name>
    <name evidence="4" type="ORF">SRO942_LOCUS18631</name>
</gene>
<name>A0A814P407_9BILA</name>
<proteinExistence type="predicted"/>
<dbReference type="SUPFAM" id="SSF48371">
    <property type="entry name" value="ARM repeat"/>
    <property type="match status" value="1"/>
</dbReference>
<evidence type="ECO:0000313" key="3">
    <source>
        <dbReference type="EMBL" id="CAF1098694.1"/>
    </source>
</evidence>
<dbReference type="AlphaFoldDB" id="A0A814P407"/>
<dbReference type="PROSITE" id="PS50837">
    <property type="entry name" value="NACHT"/>
    <property type="match status" value="1"/>
</dbReference>
<keyword evidence="5" id="KW-1185">Reference proteome</keyword>
<dbReference type="InterPro" id="IPR016024">
    <property type="entry name" value="ARM-type_fold"/>
</dbReference>
<dbReference type="OrthoDB" id="120976at2759"/>
<evidence type="ECO:0000313" key="4">
    <source>
        <dbReference type="EMBL" id="CAF3863753.1"/>
    </source>
</evidence>
<dbReference type="Gene3D" id="1.25.10.10">
    <property type="entry name" value="Leucine-rich Repeat Variant"/>
    <property type="match status" value="1"/>
</dbReference>
<organism evidence="3 5">
    <name type="scientific">Didymodactylos carnosus</name>
    <dbReference type="NCBI Taxonomy" id="1234261"/>
    <lineage>
        <taxon>Eukaryota</taxon>
        <taxon>Metazoa</taxon>
        <taxon>Spiralia</taxon>
        <taxon>Gnathifera</taxon>
        <taxon>Rotifera</taxon>
        <taxon>Eurotatoria</taxon>
        <taxon>Bdelloidea</taxon>
        <taxon>Philodinida</taxon>
        <taxon>Philodinidae</taxon>
        <taxon>Didymodactylos</taxon>
    </lineage>
</organism>
<evidence type="ECO:0000313" key="5">
    <source>
        <dbReference type="Proteomes" id="UP000663829"/>
    </source>
</evidence>
<dbReference type="PROSITE" id="PS50077">
    <property type="entry name" value="HEAT_REPEAT"/>
    <property type="match status" value="1"/>
</dbReference>